<dbReference type="Proteomes" id="UP001159363">
    <property type="component" value="Chromosome 1"/>
</dbReference>
<feature type="region of interest" description="Disordered" evidence="1">
    <location>
        <begin position="58"/>
        <end position="78"/>
    </location>
</feature>
<evidence type="ECO:0000313" key="2">
    <source>
        <dbReference type="EMBL" id="KAJ8897052.1"/>
    </source>
</evidence>
<gene>
    <name evidence="2" type="ORF">PR048_002398</name>
</gene>
<comment type="caution">
    <text evidence="2">The sequence shown here is derived from an EMBL/GenBank/DDBJ whole genome shotgun (WGS) entry which is preliminary data.</text>
</comment>
<sequence>MTNRGSISGGVAPRFPHVVIVPYDAADRLARVAELRDCTDLLVRATRNAVRAPWSPLGAATQVNGDTTAGEQSPASRREDVIKKAVGVANLLDGPRETGVVIAAVWRNTRAGETGDPRENPLSCDIFRRDSHEKNPGVSPLVIEPDSPKWEESSLTTTPPRPPLKEGRVHVEIDGNSFPSLLFLVDSWCGVNEPLLRLHNRASRRASANQSLDASVERREHCTSDEHWF</sequence>
<proteinExistence type="predicted"/>
<accession>A0ABQ9IKS9</accession>
<keyword evidence="3" id="KW-1185">Reference proteome</keyword>
<organism evidence="2 3">
    <name type="scientific">Dryococelus australis</name>
    <dbReference type="NCBI Taxonomy" id="614101"/>
    <lineage>
        <taxon>Eukaryota</taxon>
        <taxon>Metazoa</taxon>
        <taxon>Ecdysozoa</taxon>
        <taxon>Arthropoda</taxon>
        <taxon>Hexapoda</taxon>
        <taxon>Insecta</taxon>
        <taxon>Pterygota</taxon>
        <taxon>Neoptera</taxon>
        <taxon>Polyneoptera</taxon>
        <taxon>Phasmatodea</taxon>
        <taxon>Verophasmatodea</taxon>
        <taxon>Anareolatae</taxon>
        <taxon>Phasmatidae</taxon>
        <taxon>Eurycanthinae</taxon>
        <taxon>Dryococelus</taxon>
    </lineage>
</organism>
<protein>
    <submittedName>
        <fullName evidence="2">Uncharacterized protein</fullName>
    </submittedName>
</protein>
<feature type="region of interest" description="Disordered" evidence="1">
    <location>
        <begin position="128"/>
        <end position="166"/>
    </location>
</feature>
<evidence type="ECO:0000313" key="3">
    <source>
        <dbReference type="Proteomes" id="UP001159363"/>
    </source>
</evidence>
<evidence type="ECO:0000256" key="1">
    <source>
        <dbReference type="SAM" id="MobiDB-lite"/>
    </source>
</evidence>
<reference evidence="2 3" key="1">
    <citation type="submission" date="2023-02" db="EMBL/GenBank/DDBJ databases">
        <title>LHISI_Scaffold_Assembly.</title>
        <authorList>
            <person name="Stuart O.P."/>
            <person name="Cleave R."/>
            <person name="Magrath M.J.L."/>
            <person name="Mikheyev A.S."/>
        </authorList>
    </citation>
    <scope>NUCLEOTIDE SEQUENCE [LARGE SCALE GENOMIC DNA]</scope>
    <source>
        <strain evidence="2">Daus_M_001</strain>
        <tissue evidence="2">Leg muscle</tissue>
    </source>
</reference>
<feature type="compositionally biased region" description="Polar residues" evidence="1">
    <location>
        <begin position="61"/>
        <end position="75"/>
    </location>
</feature>
<dbReference type="EMBL" id="JARBHB010000001">
    <property type="protein sequence ID" value="KAJ8897052.1"/>
    <property type="molecule type" value="Genomic_DNA"/>
</dbReference>
<name>A0ABQ9IKS9_9NEOP</name>